<accession>A0A2J6Q964</accession>
<evidence type="ECO:0000313" key="3">
    <source>
        <dbReference type="Proteomes" id="UP000235672"/>
    </source>
</evidence>
<sequence>MSFTLSSRSNDLSLNHDRTARLLPFISNRDDVLLVGNRQGPSPSPKDFPDFQERLNRQHRLWTKTLNYLIHPVTLSSLTSNAHIAELATGNGIWLLSVARTLPEIQLVGFDISKNQFPDPDADGVPKNVSFEAQDPLQPFPHEYLGTFDMVSVRMVASTPASNEWESFARNISSLLRGGGLEEGGYIQWSEPNTSTPPISQNTSQAHCTSLTTLSHTSLTYLSTHNSSPHLCLHLPHLLSLIPLSSTQKDILAATGTPLFTQNSQTYNTCQVPTFSITASRTGTVEFGAGEELGMEGVCAAGRWGRCDFYVVVGRKGFCSTPPSEK</sequence>
<dbReference type="SUPFAM" id="SSF53335">
    <property type="entry name" value="S-adenosyl-L-methionine-dependent methyltransferases"/>
    <property type="match status" value="1"/>
</dbReference>
<organism evidence="2 3">
    <name type="scientific">Hyaloscypha hepaticicola</name>
    <dbReference type="NCBI Taxonomy" id="2082293"/>
    <lineage>
        <taxon>Eukaryota</taxon>
        <taxon>Fungi</taxon>
        <taxon>Dikarya</taxon>
        <taxon>Ascomycota</taxon>
        <taxon>Pezizomycotina</taxon>
        <taxon>Leotiomycetes</taxon>
        <taxon>Helotiales</taxon>
        <taxon>Hyaloscyphaceae</taxon>
        <taxon>Hyaloscypha</taxon>
    </lineage>
</organism>
<proteinExistence type="predicted"/>
<dbReference type="STRING" id="1745343.A0A2J6Q964"/>
<dbReference type="InterPro" id="IPR029063">
    <property type="entry name" value="SAM-dependent_MTases_sf"/>
</dbReference>
<name>A0A2J6Q964_9HELO</name>
<gene>
    <name evidence="2" type="ORF">NA56DRAFT_747427</name>
</gene>
<feature type="domain" description="Methyltransferase" evidence="1">
    <location>
        <begin position="84"/>
        <end position="180"/>
    </location>
</feature>
<evidence type="ECO:0000313" key="2">
    <source>
        <dbReference type="EMBL" id="PMD22808.1"/>
    </source>
</evidence>
<keyword evidence="3" id="KW-1185">Reference proteome</keyword>
<dbReference type="Proteomes" id="UP000235672">
    <property type="component" value="Unassembled WGS sequence"/>
</dbReference>
<evidence type="ECO:0000259" key="1">
    <source>
        <dbReference type="Pfam" id="PF13649"/>
    </source>
</evidence>
<protein>
    <recommendedName>
        <fullName evidence="1">Methyltransferase domain-containing protein</fullName>
    </recommendedName>
</protein>
<dbReference type="InterPro" id="IPR041698">
    <property type="entry name" value="Methyltransf_25"/>
</dbReference>
<dbReference type="OrthoDB" id="417697at2759"/>
<reference evidence="2 3" key="1">
    <citation type="submission" date="2016-05" db="EMBL/GenBank/DDBJ databases">
        <title>A degradative enzymes factory behind the ericoid mycorrhizal symbiosis.</title>
        <authorList>
            <consortium name="DOE Joint Genome Institute"/>
            <person name="Martino E."/>
            <person name="Morin E."/>
            <person name="Grelet G."/>
            <person name="Kuo A."/>
            <person name="Kohler A."/>
            <person name="Daghino S."/>
            <person name="Barry K."/>
            <person name="Choi C."/>
            <person name="Cichocki N."/>
            <person name="Clum A."/>
            <person name="Copeland A."/>
            <person name="Hainaut M."/>
            <person name="Haridas S."/>
            <person name="Labutti K."/>
            <person name="Lindquist E."/>
            <person name="Lipzen A."/>
            <person name="Khouja H.-R."/>
            <person name="Murat C."/>
            <person name="Ohm R."/>
            <person name="Olson A."/>
            <person name="Spatafora J."/>
            <person name="Veneault-Fourrey C."/>
            <person name="Henrissat B."/>
            <person name="Grigoriev I."/>
            <person name="Martin F."/>
            <person name="Perotto S."/>
        </authorList>
    </citation>
    <scope>NUCLEOTIDE SEQUENCE [LARGE SCALE GENOMIC DNA]</scope>
    <source>
        <strain evidence="2 3">UAMH 7357</strain>
    </source>
</reference>
<dbReference type="AlphaFoldDB" id="A0A2J6Q964"/>
<dbReference type="EMBL" id="KZ613476">
    <property type="protein sequence ID" value="PMD22808.1"/>
    <property type="molecule type" value="Genomic_DNA"/>
</dbReference>
<dbReference type="Pfam" id="PF13649">
    <property type="entry name" value="Methyltransf_25"/>
    <property type="match status" value="1"/>
</dbReference>
<dbReference type="Gene3D" id="3.40.50.150">
    <property type="entry name" value="Vaccinia Virus protein VP39"/>
    <property type="match status" value="1"/>
</dbReference>